<comment type="PTM">
    <text evidence="6 7">An intermediate of this reaction is the autophosphorylated ppk in which a phosphate is covalently linked to a histidine residue through a N-P bond.</text>
</comment>
<dbReference type="Pfam" id="PF17941">
    <property type="entry name" value="PP_kinase_C_1"/>
    <property type="match status" value="1"/>
</dbReference>
<evidence type="ECO:0000256" key="6">
    <source>
        <dbReference type="HAMAP-Rule" id="MF_00347"/>
    </source>
</evidence>
<comment type="catalytic activity">
    <reaction evidence="6 7">
        <text>[phosphate](n) + ATP = [phosphate](n+1) + ADP</text>
        <dbReference type="Rhea" id="RHEA:19573"/>
        <dbReference type="Rhea" id="RHEA-COMP:9859"/>
        <dbReference type="Rhea" id="RHEA-COMP:14280"/>
        <dbReference type="ChEBI" id="CHEBI:16838"/>
        <dbReference type="ChEBI" id="CHEBI:30616"/>
        <dbReference type="ChEBI" id="CHEBI:456216"/>
        <dbReference type="EC" id="2.7.4.1"/>
    </reaction>
</comment>
<dbReference type="SUPFAM" id="SSF143724">
    <property type="entry name" value="PHP14-like"/>
    <property type="match status" value="1"/>
</dbReference>
<dbReference type="InterPro" id="IPR003414">
    <property type="entry name" value="PP_kinase"/>
</dbReference>
<accession>A0A1H0VAN6</accession>
<dbReference type="InterPro" id="IPR024953">
    <property type="entry name" value="PP_kinase_middle"/>
</dbReference>
<keyword evidence="1 6" id="KW-0597">Phosphoprotein</keyword>
<dbReference type="NCBIfam" id="NF003917">
    <property type="entry name" value="PRK05443.1-1"/>
    <property type="match status" value="1"/>
</dbReference>
<evidence type="ECO:0000256" key="7">
    <source>
        <dbReference type="RuleBase" id="RU003800"/>
    </source>
</evidence>
<keyword evidence="13" id="KW-1185">Reference proteome</keyword>
<dbReference type="GO" id="GO:0008976">
    <property type="term" value="F:polyphosphate kinase activity"/>
    <property type="evidence" value="ECO:0007669"/>
    <property type="project" value="UniProtKB-UniRule"/>
</dbReference>
<evidence type="ECO:0000256" key="2">
    <source>
        <dbReference type="ARBA" id="ARBA00022679"/>
    </source>
</evidence>
<dbReference type="Gene3D" id="3.30.870.10">
    <property type="entry name" value="Endonuclease Chain A"/>
    <property type="match status" value="2"/>
</dbReference>
<feature type="binding site" evidence="6">
    <location>
        <position position="414"/>
    </location>
    <ligand>
        <name>Mg(2+)</name>
        <dbReference type="ChEBI" id="CHEBI:18420"/>
    </ligand>
</feature>
<name>A0A1H0VAN6_HALAD</name>
<evidence type="ECO:0000313" key="12">
    <source>
        <dbReference type="EMBL" id="SDP75431.1"/>
    </source>
</evidence>
<proteinExistence type="inferred from homology"/>
<dbReference type="PANTHER" id="PTHR30218:SF0">
    <property type="entry name" value="POLYPHOSPHATE KINASE"/>
    <property type="match status" value="1"/>
</dbReference>
<dbReference type="CDD" id="cd09165">
    <property type="entry name" value="PLDc_PaPPK1_C1_like"/>
    <property type="match status" value="1"/>
</dbReference>
<dbReference type="NCBIfam" id="NF003918">
    <property type="entry name" value="PRK05443.1-2"/>
    <property type="match status" value="1"/>
</dbReference>
<feature type="binding site" evidence="6">
    <location>
        <position position="573"/>
    </location>
    <ligand>
        <name>ATP</name>
        <dbReference type="ChEBI" id="CHEBI:30616"/>
    </ligand>
</feature>
<dbReference type="RefSeq" id="WP_089654809.1">
    <property type="nucleotide sequence ID" value="NZ_FNIZ01000032.1"/>
</dbReference>
<dbReference type="InterPro" id="IPR036832">
    <property type="entry name" value="PPK_N_dom_sf"/>
</dbReference>
<dbReference type="OrthoDB" id="9761456at2"/>
<keyword evidence="5 6" id="KW-0067">ATP-binding</keyword>
<dbReference type="Gene3D" id="3.30.1840.10">
    <property type="entry name" value="Polyphosphate kinase middle domain"/>
    <property type="match status" value="1"/>
</dbReference>
<dbReference type="EC" id="2.7.4.1" evidence="6 7"/>
<dbReference type="Pfam" id="PF13089">
    <property type="entry name" value="PP_kinase_N"/>
    <property type="match status" value="1"/>
</dbReference>
<evidence type="ECO:0000259" key="8">
    <source>
        <dbReference type="Pfam" id="PF02503"/>
    </source>
</evidence>
<keyword evidence="4 6" id="KW-0418">Kinase</keyword>
<dbReference type="GO" id="GO:0005524">
    <property type="term" value="F:ATP binding"/>
    <property type="evidence" value="ECO:0007669"/>
    <property type="project" value="UniProtKB-KW"/>
</dbReference>
<evidence type="ECO:0000313" key="13">
    <source>
        <dbReference type="Proteomes" id="UP000198860"/>
    </source>
</evidence>
<dbReference type="STRING" id="240303.SAMN05421677_13230"/>
<feature type="domain" description="Polyphosphate kinase C-terminal" evidence="11">
    <location>
        <begin position="340"/>
        <end position="505"/>
    </location>
</feature>
<feature type="domain" description="Polyphosphate kinase C-terminal" evidence="10">
    <location>
        <begin position="512"/>
        <end position="684"/>
    </location>
</feature>
<dbReference type="SUPFAM" id="SSF140356">
    <property type="entry name" value="PPK N-terminal domain-like"/>
    <property type="match status" value="1"/>
</dbReference>
<comment type="similarity">
    <text evidence="6 7">Belongs to the polyphosphate kinase 1 (PPK1) family.</text>
</comment>
<dbReference type="InterPro" id="IPR041108">
    <property type="entry name" value="PP_kinase_C_1"/>
</dbReference>
<feature type="domain" description="Polyphosphate kinase N-terminal" evidence="9">
    <location>
        <begin position="16"/>
        <end position="121"/>
    </location>
</feature>
<feature type="active site" description="Phosphohistidine intermediate" evidence="6">
    <location>
        <position position="444"/>
    </location>
</feature>
<organism evidence="12 13">
    <name type="scientific">Halobacillus aidingensis</name>
    <dbReference type="NCBI Taxonomy" id="240303"/>
    <lineage>
        <taxon>Bacteria</taxon>
        <taxon>Bacillati</taxon>
        <taxon>Bacillota</taxon>
        <taxon>Bacilli</taxon>
        <taxon>Bacillales</taxon>
        <taxon>Bacillaceae</taxon>
        <taxon>Halobacillus</taxon>
    </lineage>
</organism>
<feature type="domain" description="Polyphosphate kinase middle" evidence="8">
    <location>
        <begin position="133"/>
        <end position="311"/>
    </location>
</feature>
<dbReference type="GO" id="GO:0046872">
    <property type="term" value="F:metal ion binding"/>
    <property type="evidence" value="ECO:0007669"/>
    <property type="project" value="UniProtKB-KW"/>
</dbReference>
<dbReference type="InterPro" id="IPR036830">
    <property type="entry name" value="PP_kinase_middle_dom_sf"/>
</dbReference>
<dbReference type="Proteomes" id="UP000198860">
    <property type="component" value="Unassembled WGS sequence"/>
</dbReference>
<comment type="cofactor">
    <cofactor evidence="6">
        <name>Mg(2+)</name>
        <dbReference type="ChEBI" id="CHEBI:18420"/>
    </cofactor>
</comment>
<keyword evidence="6" id="KW-0460">Magnesium</keyword>
<gene>
    <name evidence="6" type="primary">ppk</name>
    <name evidence="12" type="ORF">SAMN05421677_13230</name>
</gene>
<evidence type="ECO:0000259" key="10">
    <source>
        <dbReference type="Pfam" id="PF13090"/>
    </source>
</evidence>
<feature type="binding site" evidence="6">
    <location>
        <position position="477"/>
    </location>
    <ligand>
        <name>ATP</name>
        <dbReference type="ChEBI" id="CHEBI:30616"/>
    </ligand>
</feature>
<dbReference type="PIRSF" id="PIRSF015589">
    <property type="entry name" value="PP_kinase"/>
    <property type="match status" value="1"/>
</dbReference>
<dbReference type="InterPro" id="IPR025200">
    <property type="entry name" value="PPK_C_dom2"/>
</dbReference>
<sequence length="699" mass="81242">MSTEGKTKELDNPLFYNNRELSWLGFNERVLDEALDMDNPLLERLKFLAIVSSNLDEFFMVRVAGLKDQVKAGFNKPENKAGLTPKQQLNKIAEINHKNVEKQYAAYQSMKPELEKEGISILSIDDLTKEEIQRFETYFDEEIFPVLTPMAVDAYRPFPMLLNKSINLAVVIRDELDREGAAKTAIVQVPSVLDRFVIVNHEDKYQYVLLEEIIGHFMSKLFKGYEVESITEFRITRNADMTIHEEGARDLLKEIEKELKKRKWGAAVRLEVRDGKYDEKLISFLLKVLEIHKDDLYITNGPLDLTFLFKFHKTFEDIKDHLYYETLMPQPPRDLSSDENIFEQVMDRDVFLHHPFESFEPVVDFVAEAADDPHVLAIKQTLYRVSGDSPIIEALKRAAEKGKQVTVLVELKARFDEENNVQWAKELEKAGCHVIYGMTYLKTHSKITLVVRKKNEKIERFVHLGTGNYNDQTASLYTDMGIITAKRKFGIDATDFFNYLSGFTEKPQFHHLSMAPFDIRNDFIRYINNEIRFQKQHGNGRIILKMNSLTDKNLIMKLYEASQAGVQIDLIVRGICCLRPGIQGFSDNIRVISIVGRFLEHSRIYYFHHNGDDRVFLSSADMMTRNMVKRVELLFPIYEPVIKNRLQKILSVMLSDNVKAREQKNDGSYEHVKRPENAQPINSQMKLYDMAYRVLEDEE</sequence>
<dbReference type="Gene3D" id="1.20.58.310">
    <property type="entry name" value="Polyphosphate kinase N-terminal domain"/>
    <property type="match status" value="1"/>
</dbReference>
<dbReference type="NCBIfam" id="NF003920">
    <property type="entry name" value="PRK05443.2-1"/>
    <property type="match status" value="1"/>
</dbReference>
<dbReference type="NCBIfam" id="TIGR03705">
    <property type="entry name" value="poly_P_kin"/>
    <property type="match status" value="1"/>
</dbReference>
<evidence type="ECO:0000259" key="9">
    <source>
        <dbReference type="Pfam" id="PF13089"/>
    </source>
</evidence>
<feature type="binding site" evidence="6">
    <location>
        <position position="54"/>
    </location>
    <ligand>
        <name>ATP</name>
        <dbReference type="ChEBI" id="CHEBI:30616"/>
    </ligand>
</feature>
<evidence type="ECO:0000256" key="1">
    <source>
        <dbReference type="ARBA" id="ARBA00022553"/>
    </source>
</evidence>
<dbReference type="CDD" id="cd09168">
    <property type="entry name" value="PLDc_PaPPK1_C2_like"/>
    <property type="match status" value="1"/>
</dbReference>
<feature type="binding site" evidence="6">
    <location>
        <position position="601"/>
    </location>
    <ligand>
        <name>ATP</name>
        <dbReference type="ChEBI" id="CHEBI:30616"/>
    </ligand>
</feature>
<keyword evidence="3 6" id="KW-0547">Nucleotide-binding</keyword>
<comment type="function">
    <text evidence="6 7">Catalyzes the reversible transfer of the terminal phosphate of ATP to form a long-chain polyphosphate (polyP).</text>
</comment>
<evidence type="ECO:0000259" key="11">
    <source>
        <dbReference type="Pfam" id="PF17941"/>
    </source>
</evidence>
<protein>
    <recommendedName>
        <fullName evidence="6 7">Polyphosphate kinase</fullName>
        <ecNumber evidence="6 7">2.7.4.1</ecNumber>
    </recommendedName>
    <alternativeName>
        <fullName evidence="6">ATP-polyphosphate phosphotransferase</fullName>
    </alternativeName>
    <alternativeName>
        <fullName evidence="6">Polyphosphoric acid kinase</fullName>
    </alternativeName>
</protein>
<reference evidence="13" key="1">
    <citation type="submission" date="2016-10" db="EMBL/GenBank/DDBJ databases">
        <authorList>
            <person name="Varghese N."/>
            <person name="Submissions S."/>
        </authorList>
    </citation>
    <scope>NUCLEOTIDE SEQUENCE [LARGE SCALE GENOMIC DNA]</scope>
    <source>
        <strain evidence="13">CGMCC 1.3703</strain>
    </source>
</reference>
<dbReference type="HAMAP" id="MF_00347">
    <property type="entry name" value="Polyphosphate_kinase"/>
    <property type="match status" value="1"/>
</dbReference>
<evidence type="ECO:0000256" key="3">
    <source>
        <dbReference type="ARBA" id="ARBA00022741"/>
    </source>
</evidence>
<dbReference type="InterPro" id="IPR025198">
    <property type="entry name" value="PPK_N_dom"/>
</dbReference>
<dbReference type="GO" id="GO:0009358">
    <property type="term" value="C:polyphosphate kinase complex"/>
    <property type="evidence" value="ECO:0007669"/>
    <property type="project" value="InterPro"/>
</dbReference>
<dbReference type="NCBIfam" id="NF003921">
    <property type="entry name" value="PRK05443.2-2"/>
    <property type="match status" value="1"/>
</dbReference>
<keyword evidence="2 6" id="KW-0808">Transferase</keyword>
<dbReference type="GO" id="GO:0006799">
    <property type="term" value="P:polyphosphate biosynthetic process"/>
    <property type="evidence" value="ECO:0007669"/>
    <property type="project" value="UniProtKB-UniRule"/>
</dbReference>
<dbReference type="Pfam" id="PF02503">
    <property type="entry name" value="PP_kinase"/>
    <property type="match status" value="1"/>
</dbReference>
<feature type="binding site" evidence="6">
    <location>
        <position position="384"/>
    </location>
    <ligand>
        <name>Mg(2+)</name>
        <dbReference type="ChEBI" id="CHEBI:18420"/>
    </ligand>
</feature>
<dbReference type="AlphaFoldDB" id="A0A1H0VAN6"/>
<evidence type="ECO:0000256" key="5">
    <source>
        <dbReference type="ARBA" id="ARBA00022840"/>
    </source>
</evidence>
<keyword evidence="6" id="KW-0479">Metal-binding</keyword>
<dbReference type="PANTHER" id="PTHR30218">
    <property type="entry name" value="POLYPHOSPHATE KINASE"/>
    <property type="match status" value="1"/>
</dbReference>
<evidence type="ECO:0000256" key="4">
    <source>
        <dbReference type="ARBA" id="ARBA00022777"/>
    </source>
</evidence>
<dbReference type="Pfam" id="PF13090">
    <property type="entry name" value="PP_kinase_C"/>
    <property type="match status" value="1"/>
</dbReference>
<dbReference type="SUPFAM" id="SSF56024">
    <property type="entry name" value="Phospholipase D/nuclease"/>
    <property type="match status" value="2"/>
</dbReference>
<dbReference type="EMBL" id="FNIZ01000032">
    <property type="protein sequence ID" value="SDP75431.1"/>
    <property type="molecule type" value="Genomic_DNA"/>
</dbReference>